<feature type="domain" description="Cytochrome b561 bacterial/Ni-hydrogenase" evidence="7">
    <location>
        <begin position="5"/>
        <end position="187"/>
    </location>
</feature>
<dbReference type="GO" id="GO:0009055">
    <property type="term" value="F:electron transfer activity"/>
    <property type="evidence" value="ECO:0007669"/>
    <property type="project" value="InterPro"/>
</dbReference>
<evidence type="ECO:0000313" key="8">
    <source>
        <dbReference type="EMBL" id="RLJ79460.1"/>
    </source>
</evidence>
<evidence type="ECO:0000256" key="2">
    <source>
        <dbReference type="ARBA" id="ARBA00022475"/>
    </source>
</evidence>
<gene>
    <name evidence="8" type="ORF">BCL90_0157</name>
    <name evidence="9" type="ORF">E3V97_09220</name>
</gene>
<reference evidence="8 10" key="1">
    <citation type="submission" date="2018-10" db="EMBL/GenBank/DDBJ databases">
        <title>Genomic Encyclopedia of Archaeal and Bacterial Type Strains, Phase II (KMG-II): from individual species to whole genera.</title>
        <authorList>
            <person name="Goeker M."/>
        </authorList>
    </citation>
    <scope>NUCLEOTIDE SEQUENCE [LARGE SCALE GENOMIC DNA]</scope>
    <source>
        <strain evidence="8 10">DSM 19624</strain>
    </source>
</reference>
<evidence type="ECO:0000313" key="11">
    <source>
        <dbReference type="Proteomes" id="UP000297429"/>
    </source>
</evidence>
<feature type="transmembrane region" description="Helical" evidence="6">
    <location>
        <begin position="12"/>
        <end position="34"/>
    </location>
</feature>
<dbReference type="EMBL" id="RCCK01000010">
    <property type="protein sequence ID" value="RLJ79460.1"/>
    <property type="molecule type" value="Genomic_DNA"/>
</dbReference>
<dbReference type="OrthoDB" id="5615941at2"/>
<proteinExistence type="predicted"/>
<evidence type="ECO:0000256" key="5">
    <source>
        <dbReference type="ARBA" id="ARBA00023136"/>
    </source>
</evidence>
<keyword evidence="3 6" id="KW-0812">Transmembrane</keyword>
<dbReference type="Proteomes" id="UP000273898">
    <property type="component" value="Unassembled WGS sequence"/>
</dbReference>
<keyword evidence="5 6" id="KW-0472">Membrane</keyword>
<keyword evidence="2" id="KW-1003">Cell membrane</keyword>
<dbReference type="GO" id="GO:0022904">
    <property type="term" value="P:respiratory electron transport chain"/>
    <property type="evidence" value="ECO:0007669"/>
    <property type="project" value="InterPro"/>
</dbReference>
<dbReference type="RefSeq" id="WP_121282055.1">
    <property type="nucleotide sequence ID" value="NZ_RCCK01000010.1"/>
</dbReference>
<dbReference type="AlphaFoldDB" id="A0A497YGF7"/>
<protein>
    <submittedName>
        <fullName evidence="9">Cytochrome b/b6 domain-containing protein</fullName>
    </submittedName>
    <submittedName>
        <fullName evidence="8">Cytochrome b561</fullName>
    </submittedName>
</protein>
<accession>A0A497YGF7</accession>
<keyword evidence="4 6" id="KW-1133">Transmembrane helix</keyword>
<feature type="transmembrane region" description="Helical" evidence="6">
    <location>
        <begin position="74"/>
        <end position="95"/>
    </location>
</feature>
<dbReference type="GO" id="GO:0020037">
    <property type="term" value="F:heme binding"/>
    <property type="evidence" value="ECO:0007669"/>
    <property type="project" value="TreeGrafter"/>
</dbReference>
<dbReference type="Gene3D" id="1.20.950.20">
    <property type="entry name" value="Transmembrane di-heme cytochromes, Chain C"/>
    <property type="match status" value="1"/>
</dbReference>
<name>A0A497YGF7_9SPHI</name>
<comment type="caution">
    <text evidence="8">The sequence shown here is derived from an EMBL/GenBank/DDBJ whole genome shotgun (WGS) entry which is preliminary data.</text>
</comment>
<dbReference type="InterPro" id="IPR051542">
    <property type="entry name" value="Hydrogenase_cytochrome"/>
</dbReference>
<evidence type="ECO:0000256" key="4">
    <source>
        <dbReference type="ARBA" id="ARBA00022989"/>
    </source>
</evidence>
<dbReference type="PANTHER" id="PTHR30485:SF2">
    <property type="entry name" value="BLL0597 PROTEIN"/>
    <property type="match status" value="1"/>
</dbReference>
<dbReference type="EMBL" id="SOPX01000002">
    <property type="protein sequence ID" value="TFB30808.1"/>
    <property type="molecule type" value="Genomic_DNA"/>
</dbReference>
<evidence type="ECO:0000256" key="6">
    <source>
        <dbReference type="SAM" id="Phobius"/>
    </source>
</evidence>
<dbReference type="Pfam" id="PF01292">
    <property type="entry name" value="Ni_hydr_CYTB"/>
    <property type="match status" value="1"/>
</dbReference>
<sequence>MREKRFNLASRVIHWAIAFAIMFLLLTVFLRLGWMNKDAMGEILRQALLKKGIQLSETDAAAIGKEIRKPMWRYHVITGYVLIGLYLIRMGITFIQGIAFKNPFSKQTSPKDKFKSWLYIIFYVLFATSLFTGFMVVNGPKETKEIMEAIHVKSLYYMLSFIVLHIGGVLLADIGGEPGIVSKMIRGNFNIKNEDVAQGPDHND</sequence>
<evidence type="ECO:0000256" key="1">
    <source>
        <dbReference type="ARBA" id="ARBA00004651"/>
    </source>
</evidence>
<feature type="transmembrane region" description="Helical" evidence="6">
    <location>
        <begin position="156"/>
        <end position="176"/>
    </location>
</feature>
<reference evidence="9 11" key="2">
    <citation type="submission" date="2019-03" db="EMBL/GenBank/DDBJ databases">
        <authorList>
            <person name="He R.-H."/>
        </authorList>
    </citation>
    <scope>NUCLEOTIDE SEQUENCE [LARGE SCALE GENOMIC DNA]</scope>
    <source>
        <strain evidence="9 11">DSM 19624</strain>
    </source>
</reference>
<evidence type="ECO:0000256" key="3">
    <source>
        <dbReference type="ARBA" id="ARBA00022692"/>
    </source>
</evidence>
<dbReference type="InterPro" id="IPR016174">
    <property type="entry name" value="Di-haem_cyt_TM"/>
</dbReference>
<feature type="transmembrane region" description="Helical" evidence="6">
    <location>
        <begin position="116"/>
        <end position="136"/>
    </location>
</feature>
<evidence type="ECO:0000259" key="7">
    <source>
        <dbReference type="Pfam" id="PF01292"/>
    </source>
</evidence>
<dbReference type="SUPFAM" id="SSF81342">
    <property type="entry name" value="Transmembrane di-heme cytochromes"/>
    <property type="match status" value="1"/>
</dbReference>
<evidence type="ECO:0000313" key="10">
    <source>
        <dbReference type="Proteomes" id="UP000273898"/>
    </source>
</evidence>
<evidence type="ECO:0000313" key="9">
    <source>
        <dbReference type="EMBL" id="TFB30808.1"/>
    </source>
</evidence>
<comment type="subcellular location">
    <subcellularLocation>
        <location evidence="1">Cell membrane</location>
        <topology evidence="1">Multi-pass membrane protein</topology>
    </subcellularLocation>
</comment>
<keyword evidence="11" id="KW-1185">Reference proteome</keyword>
<dbReference type="PANTHER" id="PTHR30485">
    <property type="entry name" value="NI/FE-HYDROGENASE 1 B-TYPE CYTOCHROME SUBUNIT"/>
    <property type="match status" value="1"/>
</dbReference>
<organism evidence="8 10">
    <name type="scientific">Pedobacter alluvionis</name>
    <dbReference type="NCBI Taxonomy" id="475253"/>
    <lineage>
        <taxon>Bacteria</taxon>
        <taxon>Pseudomonadati</taxon>
        <taxon>Bacteroidota</taxon>
        <taxon>Sphingobacteriia</taxon>
        <taxon>Sphingobacteriales</taxon>
        <taxon>Sphingobacteriaceae</taxon>
        <taxon>Pedobacter</taxon>
    </lineage>
</organism>
<dbReference type="GO" id="GO:0005886">
    <property type="term" value="C:plasma membrane"/>
    <property type="evidence" value="ECO:0007669"/>
    <property type="project" value="UniProtKB-SubCell"/>
</dbReference>
<dbReference type="Proteomes" id="UP000297429">
    <property type="component" value="Unassembled WGS sequence"/>
</dbReference>
<dbReference type="InterPro" id="IPR011577">
    <property type="entry name" value="Cyt_b561_bac/Ni-Hgenase"/>
</dbReference>